<dbReference type="Pfam" id="PF13426">
    <property type="entry name" value="PAS_9"/>
    <property type="match status" value="1"/>
</dbReference>
<comment type="caution">
    <text evidence="2">The sequence shown here is derived from an EMBL/GenBank/DDBJ whole genome shotgun (WGS) entry which is preliminary data.</text>
</comment>
<dbReference type="InterPro" id="IPR043128">
    <property type="entry name" value="Rev_trsase/Diguanyl_cyclase"/>
</dbReference>
<dbReference type="SUPFAM" id="SSF55785">
    <property type="entry name" value="PYP-like sensor domain (PAS domain)"/>
    <property type="match status" value="1"/>
</dbReference>
<dbReference type="SUPFAM" id="SSF55073">
    <property type="entry name" value="Nucleotide cyclase"/>
    <property type="match status" value="1"/>
</dbReference>
<dbReference type="CDD" id="cd00130">
    <property type="entry name" value="PAS"/>
    <property type="match status" value="1"/>
</dbReference>
<dbReference type="InterPro" id="IPR000160">
    <property type="entry name" value="GGDEF_dom"/>
</dbReference>
<proteinExistence type="predicted"/>
<dbReference type="InterPro" id="IPR003018">
    <property type="entry name" value="GAF"/>
</dbReference>
<dbReference type="EMBL" id="PQWY01000019">
    <property type="protein sequence ID" value="PPK29097.1"/>
    <property type="molecule type" value="Genomic_DNA"/>
</dbReference>
<accession>A0A2S6EV83</accession>
<dbReference type="FunFam" id="3.30.70.270:FF:000001">
    <property type="entry name" value="Diguanylate cyclase domain protein"/>
    <property type="match status" value="1"/>
</dbReference>
<gene>
    <name evidence="2" type="ORF">C3928_14055</name>
</gene>
<evidence type="ECO:0000256" key="1">
    <source>
        <dbReference type="ARBA" id="ARBA00001946"/>
    </source>
</evidence>
<dbReference type="PROSITE" id="PS50112">
    <property type="entry name" value="PAS"/>
    <property type="match status" value="1"/>
</dbReference>
<dbReference type="SMART" id="SM00065">
    <property type="entry name" value="GAF"/>
    <property type="match status" value="1"/>
</dbReference>
<dbReference type="CDD" id="cd01949">
    <property type="entry name" value="GGDEF"/>
    <property type="match status" value="1"/>
</dbReference>
<dbReference type="InterPro" id="IPR029016">
    <property type="entry name" value="GAF-like_dom_sf"/>
</dbReference>
<dbReference type="SUPFAM" id="SSF141868">
    <property type="entry name" value="EAL domain-like"/>
    <property type="match status" value="1"/>
</dbReference>
<dbReference type="PROSITE" id="PS50883">
    <property type="entry name" value="EAL"/>
    <property type="match status" value="1"/>
</dbReference>
<protein>
    <submittedName>
        <fullName evidence="2">Bifunctional diguanylate cyclase/phosphodiesterase</fullName>
    </submittedName>
</protein>
<dbReference type="PANTHER" id="PTHR44757">
    <property type="entry name" value="DIGUANYLATE CYCLASE DGCP"/>
    <property type="match status" value="1"/>
</dbReference>
<dbReference type="OrthoDB" id="5648932at2"/>
<dbReference type="Pfam" id="PF00990">
    <property type="entry name" value="GGDEF"/>
    <property type="match status" value="1"/>
</dbReference>
<dbReference type="Gene3D" id="3.30.450.20">
    <property type="entry name" value="PAS domain"/>
    <property type="match status" value="1"/>
</dbReference>
<dbReference type="GO" id="GO:0003824">
    <property type="term" value="F:catalytic activity"/>
    <property type="evidence" value="ECO:0007669"/>
    <property type="project" value="UniProtKB-ARBA"/>
</dbReference>
<dbReference type="SUPFAM" id="SSF55781">
    <property type="entry name" value="GAF domain-like"/>
    <property type="match status" value="1"/>
</dbReference>
<dbReference type="InterPro" id="IPR035965">
    <property type="entry name" value="PAS-like_dom_sf"/>
</dbReference>
<dbReference type="PROSITE" id="PS50887">
    <property type="entry name" value="GGDEF"/>
    <property type="match status" value="1"/>
</dbReference>
<dbReference type="InterPro" id="IPR000014">
    <property type="entry name" value="PAS"/>
</dbReference>
<dbReference type="NCBIfam" id="TIGR00254">
    <property type="entry name" value="GGDEF"/>
    <property type="match status" value="1"/>
</dbReference>
<dbReference type="PANTHER" id="PTHR44757:SF2">
    <property type="entry name" value="BIOFILM ARCHITECTURE MAINTENANCE PROTEIN MBAA"/>
    <property type="match status" value="1"/>
</dbReference>
<dbReference type="Gene3D" id="3.30.450.40">
    <property type="match status" value="1"/>
</dbReference>
<dbReference type="SMART" id="SM00052">
    <property type="entry name" value="EAL"/>
    <property type="match status" value="1"/>
</dbReference>
<organism evidence="2 3">
    <name type="scientific">Legionella pneumophila</name>
    <dbReference type="NCBI Taxonomy" id="446"/>
    <lineage>
        <taxon>Bacteria</taxon>
        <taxon>Pseudomonadati</taxon>
        <taxon>Pseudomonadota</taxon>
        <taxon>Gammaproteobacteria</taxon>
        <taxon>Legionellales</taxon>
        <taxon>Legionellaceae</taxon>
        <taxon>Legionella</taxon>
    </lineage>
</organism>
<dbReference type="AlphaFoldDB" id="A0A2S6EV83"/>
<evidence type="ECO:0000313" key="2">
    <source>
        <dbReference type="EMBL" id="PPK29097.1"/>
    </source>
</evidence>
<dbReference type="InterPro" id="IPR029787">
    <property type="entry name" value="Nucleotide_cyclase"/>
</dbReference>
<dbReference type="Gene3D" id="3.30.70.270">
    <property type="match status" value="1"/>
</dbReference>
<dbReference type="Proteomes" id="UP000239239">
    <property type="component" value="Unassembled WGS sequence"/>
</dbReference>
<dbReference type="Pfam" id="PF00563">
    <property type="entry name" value="EAL"/>
    <property type="match status" value="1"/>
</dbReference>
<dbReference type="SMART" id="SM00267">
    <property type="entry name" value="GGDEF"/>
    <property type="match status" value="1"/>
</dbReference>
<sequence length="835" mass="96191">MSPLKSKIKTKSFNKLTKTQDITNTIERLFTNSQDSIIVFNQQGKIIAINEKAAALFKKSPDKLIDKPIWKLFKLNSFAIKRQFIQAKRCFLLANEGIAQQFTWLESKAQKPVLAYHILFNKTEIEDTSIIFTKLTDILKSKTLEWILWSLTKISNHQEVNEIIDQILQLISDVFAADYTSVSFVNNQQIARTISYYKFGKKEENISFSLIDTPCAEVIRKKTICYFNDVQKQFPNDKLLKKMKINSYLAGPITNPQDEVIGIMTILSKSKIEFDTLNNTLFGLFLSRINSEIERLINLRKLEFLASIPQQNPNPIIRILLNGDVVFTNDEGKIILNYWIKLFKGLPVELLKEAQRIQKSNQSTRIEMEIEDKIYLFTLVWIDEFKQINIYGTDITQLKNTQNAMLNLTRRDTLTQIANRQYFEEKLIEKIYEHHLKEKSLALLLIDLDNFKIVNDTLGHPTGDKLLMAVTNRMTRCLRANDFIARLGGDEFIVLLDQCNTDTAVKVAEKIINVLGKPFQFDEYHMTITASIGIAIYPETSEIASDLLKYADIAMYQSKKTGKNKYAVFSKNLHYKENQRNEILKKEIELAALKRELYIDYQPQIDLSNNTIIGIEALLRWSHPTLGLILPTEFIPIAEQTGCIHTISQWFIEQTLLDYSQFQQLNSNIKLSINVSLSQLNDVRFTKILCDSLLLNHLSKSKIILDISERMIAPHFIQISKKLKQIHHIGINISLDNFCCPQISLPELLSLPLDYLKVDQRLLIGIEGKVKLRKLLAGIINLTKDLNIKIIQKGIETAEQHEAIKSIGYQYAQGYFYCKPVALNELLPLIKKTMH</sequence>
<reference evidence="2 3" key="1">
    <citation type="submission" date="2018-02" db="EMBL/GenBank/DDBJ databases">
        <title>Draft genome sequences of four Legionella pneumophila clinical strains isolated in Ontario.</title>
        <authorList>
            <person name="Fortuna A."/>
            <person name="Ramnarine R."/>
            <person name="Li A."/>
            <person name="Frantz C."/>
            <person name="Mallo G."/>
        </authorList>
    </citation>
    <scope>NUCLEOTIDE SEQUENCE [LARGE SCALE GENOMIC DNA]</scope>
    <source>
        <strain evidence="2 3">LG61</strain>
    </source>
</reference>
<dbReference type="Pfam" id="PF01590">
    <property type="entry name" value="GAF"/>
    <property type="match status" value="1"/>
</dbReference>
<dbReference type="RefSeq" id="WP_027229078.1">
    <property type="nucleotide sequence ID" value="NZ_CP017601.1"/>
</dbReference>
<dbReference type="SMART" id="SM00091">
    <property type="entry name" value="PAS"/>
    <property type="match status" value="2"/>
</dbReference>
<dbReference type="InterPro" id="IPR052155">
    <property type="entry name" value="Biofilm_reg_signaling"/>
</dbReference>
<dbReference type="CDD" id="cd01948">
    <property type="entry name" value="EAL"/>
    <property type="match status" value="1"/>
</dbReference>
<name>A0A2S6EV83_LEGPN</name>
<evidence type="ECO:0000313" key="3">
    <source>
        <dbReference type="Proteomes" id="UP000239239"/>
    </source>
</evidence>
<dbReference type="Gene3D" id="3.20.20.450">
    <property type="entry name" value="EAL domain"/>
    <property type="match status" value="1"/>
</dbReference>
<dbReference type="InterPro" id="IPR001633">
    <property type="entry name" value="EAL_dom"/>
</dbReference>
<comment type="cofactor">
    <cofactor evidence="1">
        <name>Mg(2+)</name>
        <dbReference type="ChEBI" id="CHEBI:18420"/>
    </cofactor>
</comment>
<dbReference type="InterPro" id="IPR035919">
    <property type="entry name" value="EAL_sf"/>
</dbReference>